<evidence type="ECO:0000313" key="2">
    <source>
        <dbReference type="EMBL" id="TQM80143.1"/>
    </source>
</evidence>
<evidence type="ECO:0000313" key="3">
    <source>
        <dbReference type="Proteomes" id="UP000316628"/>
    </source>
</evidence>
<accession>A0A543JBD0</accession>
<name>A0A543JBD0_9PSEU</name>
<sequence length="280" mass="30347">MAPKRSGIATRGIGFELERHRKAARMTLQQVADRLGVSISTISRLENGKRAATSEEVASILAIIGVTGDVRQRLLSQARGGNGHGLLVAPLSAQSRTYWEFEQRASKIINFEPILIPGLAQTADYSRAVISALQFHESESEIESRVANRLARQALLTRRQPPGLCLIMNEAALRQPIGGPGVMTRQIRHLIELAERPGIAVHIIPSDVVTHPGLSGSFVIMTFENSPTMAYVESRTSGMFLDDPAAVHFHQQTADMLLAVSHDAPSSVDLMRSIAEGSSG</sequence>
<dbReference type="SMART" id="SM00530">
    <property type="entry name" value="HTH_XRE"/>
    <property type="match status" value="1"/>
</dbReference>
<keyword evidence="3" id="KW-1185">Reference proteome</keyword>
<dbReference type="InterPro" id="IPR000843">
    <property type="entry name" value="HTH_LacI"/>
</dbReference>
<dbReference type="Pfam" id="PF13560">
    <property type="entry name" value="HTH_31"/>
    <property type="match status" value="1"/>
</dbReference>
<dbReference type="SMART" id="SM00354">
    <property type="entry name" value="HTH_LACI"/>
    <property type="match status" value="1"/>
</dbReference>
<dbReference type="EMBL" id="VFPP01000001">
    <property type="protein sequence ID" value="TQM80143.1"/>
    <property type="molecule type" value="Genomic_DNA"/>
</dbReference>
<dbReference type="CDD" id="cd00093">
    <property type="entry name" value="HTH_XRE"/>
    <property type="match status" value="1"/>
</dbReference>
<organism evidence="2 3">
    <name type="scientific">Saccharothrix saharensis</name>
    <dbReference type="NCBI Taxonomy" id="571190"/>
    <lineage>
        <taxon>Bacteria</taxon>
        <taxon>Bacillati</taxon>
        <taxon>Actinomycetota</taxon>
        <taxon>Actinomycetes</taxon>
        <taxon>Pseudonocardiales</taxon>
        <taxon>Pseudonocardiaceae</taxon>
        <taxon>Saccharothrix</taxon>
    </lineage>
</organism>
<gene>
    <name evidence="2" type="ORF">FHX81_2466</name>
</gene>
<dbReference type="RefSeq" id="WP_141977954.1">
    <property type="nucleotide sequence ID" value="NZ_VFPP01000001.1"/>
</dbReference>
<dbReference type="Pfam" id="PF19054">
    <property type="entry name" value="DUF5753"/>
    <property type="match status" value="1"/>
</dbReference>
<dbReference type="OrthoDB" id="3687959at2"/>
<dbReference type="GO" id="GO:0003677">
    <property type="term" value="F:DNA binding"/>
    <property type="evidence" value="ECO:0007669"/>
    <property type="project" value="InterPro"/>
</dbReference>
<evidence type="ECO:0000259" key="1">
    <source>
        <dbReference type="PROSITE" id="PS50943"/>
    </source>
</evidence>
<proteinExistence type="predicted"/>
<protein>
    <submittedName>
        <fullName evidence="2">Transcriptional regulator with XRE-family HTH domain</fullName>
    </submittedName>
</protein>
<dbReference type="GO" id="GO:0006355">
    <property type="term" value="P:regulation of DNA-templated transcription"/>
    <property type="evidence" value="ECO:0007669"/>
    <property type="project" value="InterPro"/>
</dbReference>
<dbReference type="Gene3D" id="1.10.260.40">
    <property type="entry name" value="lambda repressor-like DNA-binding domains"/>
    <property type="match status" value="1"/>
</dbReference>
<comment type="caution">
    <text evidence="2">The sequence shown here is derived from an EMBL/GenBank/DDBJ whole genome shotgun (WGS) entry which is preliminary data.</text>
</comment>
<dbReference type="Proteomes" id="UP000316628">
    <property type="component" value="Unassembled WGS sequence"/>
</dbReference>
<dbReference type="PROSITE" id="PS50943">
    <property type="entry name" value="HTH_CROC1"/>
    <property type="match status" value="1"/>
</dbReference>
<dbReference type="InterPro" id="IPR010982">
    <property type="entry name" value="Lambda_DNA-bd_dom_sf"/>
</dbReference>
<dbReference type="SUPFAM" id="SSF47413">
    <property type="entry name" value="lambda repressor-like DNA-binding domains"/>
    <property type="match status" value="1"/>
</dbReference>
<dbReference type="AlphaFoldDB" id="A0A543JBD0"/>
<dbReference type="InterPro" id="IPR043917">
    <property type="entry name" value="DUF5753"/>
</dbReference>
<reference evidence="2 3" key="1">
    <citation type="submission" date="2019-06" db="EMBL/GenBank/DDBJ databases">
        <title>Sequencing the genomes of 1000 actinobacteria strains.</title>
        <authorList>
            <person name="Klenk H.-P."/>
        </authorList>
    </citation>
    <scope>NUCLEOTIDE SEQUENCE [LARGE SCALE GENOMIC DNA]</scope>
    <source>
        <strain evidence="2 3">DSM 45456</strain>
    </source>
</reference>
<dbReference type="InterPro" id="IPR001387">
    <property type="entry name" value="Cro/C1-type_HTH"/>
</dbReference>
<feature type="domain" description="HTH cro/C1-type" evidence="1">
    <location>
        <begin position="17"/>
        <end position="71"/>
    </location>
</feature>